<dbReference type="GO" id="GO:0005794">
    <property type="term" value="C:Golgi apparatus"/>
    <property type="evidence" value="ECO:0007669"/>
    <property type="project" value="TreeGrafter"/>
</dbReference>
<dbReference type="GO" id="GO:0016020">
    <property type="term" value="C:membrane"/>
    <property type="evidence" value="ECO:0007669"/>
    <property type="project" value="TreeGrafter"/>
</dbReference>
<dbReference type="AlphaFoldDB" id="A0A0C2MJH4"/>
<comment type="caution">
    <text evidence="2">The sequence shown here is derived from an EMBL/GenBank/DDBJ whole genome shotgun (WGS) entry which is preliminary data.</text>
</comment>
<evidence type="ECO:0000313" key="3">
    <source>
        <dbReference type="Proteomes" id="UP000031668"/>
    </source>
</evidence>
<dbReference type="GO" id="GO:0006892">
    <property type="term" value="P:post-Golgi vesicle-mediated transport"/>
    <property type="evidence" value="ECO:0007669"/>
    <property type="project" value="TreeGrafter"/>
</dbReference>
<sequence length="119" mass="13615">MSLDIGETWEKLSRGNSYDGILKLISDIAFKYNVVTIGKKANSGFYISIIDFSGILKRECQISDYEIYTPGSQIRNQCFLGRRGYTLSLKPSSVCMSSKDNLPNLYYHACVCEQEDFRW</sequence>
<dbReference type="Pfam" id="PF15901">
    <property type="entry name" value="Sortilin_C"/>
    <property type="match status" value="1"/>
</dbReference>
<dbReference type="InterPro" id="IPR031777">
    <property type="entry name" value="Sortilin_C"/>
</dbReference>
<gene>
    <name evidence="2" type="ORF">RF11_15840</name>
</gene>
<dbReference type="PANTHER" id="PTHR12106">
    <property type="entry name" value="SORTILIN RELATED"/>
    <property type="match status" value="1"/>
</dbReference>
<dbReference type="Gene3D" id="2.10.70.80">
    <property type="match status" value="1"/>
</dbReference>
<name>A0A0C2MJH4_THEKT</name>
<dbReference type="InterPro" id="IPR050310">
    <property type="entry name" value="VPS10-sortilin"/>
</dbReference>
<keyword evidence="3" id="KW-1185">Reference proteome</keyword>
<dbReference type="EMBL" id="JWZT01005261">
    <property type="protein sequence ID" value="KII61771.1"/>
    <property type="molecule type" value="Genomic_DNA"/>
</dbReference>
<evidence type="ECO:0000313" key="2">
    <source>
        <dbReference type="EMBL" id="KII61771.1"/>
    </source>
</evidence>
<organism evidence="2 3">
    <name type="scientific">Thelohanellus kitauei</name>
    <name type="common">Myxosporean</name>
    <dbReference type="NCBI Taxonomy" id="669202"/>
    <lineage>
        <taxon>Eukaryota</taxon>
        <taxon>Metazoa</taxon>
        <taxon>Cnidaria</taxon>
        <taxon>Myxozoa</taxon>
        <taxon>Myxosporea</taxon>
        <taxon>Bivalvulida</taxon>
        <taxon>Platysporina</taxon>
        <taxon>Myxobolidae</taxon>
        <taxon>Thelohanellus</taxon>
    </lineage>
</organism>
<dbReference type="Proteomes" id="UP000031668">
    <property type="component" value="Unassembled WGS sequence"/>
</dbReference>
<reference evidence="2 3" key="1">
    <citation type="journal article" date="2014" name="Genome Biol. Evol.">
        <title>The genome of the myxosporean Thelohanellus kitauei shows adaptations to nutrient acquisition within its fish host.</title>
        <authorList>
            <person name="Yang Y."/>
            <person name="Xiong J."/>
            <person name="Zhou Z."/>
            <person name="Huo F."/>
            <person name="Miao W."/>
            <person name="Ran C."/>
            <person name="Liu Y."/>
            <person name="Zhang J."/>
            <person name="Feng J."/>
            <person name="Wang M."/>
            <person name="Wang M."/>
            <person name="Wang L."/>
            <person name="Yao B."/>
        </authorList>
    </citation>
    <scope>NUCLEOTIDE SEQUENCE [LARGE SCALE GENOMIC DNA]</scope>
    <source>
        <strain evidence="2">Wuqing</strain>
    </source>
</reference>
<protein>
    <submittedName>
        <fullName evidence="2">Sortilin-related receptor</fullName>
    </submittedName>
</protein>
<accession>A0A0C2MJH4</accession>
<evidence type="ECO:0000259" key="1">
    <source>
        <dbReference type="Pfam" id="PF15901"/>
    </source>
</evidence>
<proteinExistence type="predicted"/>
<keyword evidence="2" id="KW-0675">Receptor</keyword>
<feature type="domain" description="Sortilin C-terminal" evidence="1">
    <location>
        <begin position="36"/>
        <end position="117"/>
    </location>
</feature>
<dbReference type="PANTHER" id="PTHR12106:SF27">
    <property type="entry name" value="SORTILIN-RELATED RECEPTOR"/>
    <property type="match status" value="1"/>
</dbReference>
<dbReference type="OrthoDB" id="443634at2759"/>